<reference evidence="5" key="1">
    <citation type="submission" date="2021-01" db="UniProtKB">
        <authorList>
            <consortium name="EnsemblMetazoa"/>
        </authorList>
    </citation>
    <scope>IDENTIFICATION</scope>
</reference>
<evidence type="ECO:0000259" key="4">
    <source>
        <dbReference type="Pfam" id="PF23071"/>
    </source>
</evidence>
<dbReference type="Proteomes" id="UP000594260">
    <property type="component" value="Unplaced"/>
</dbReference>
<evidence type="ECO:0000256" key="1">
    <source>
        <dbReference type="SAM" id="MobiDB-lite"/>
    </source>
</evidence>
<dbReference type="InterPro" id="IPR055470">
    <property type="entry name" value="DUF7042"/>
</dbReference>
<dbReference type="InParanoid" id="A0A7M7JC81"/>
<dbReference type="Pfam" id="PF23070">
    <property type="entry name" value="DUF7043"/>
    <property type="match status" value="1"/>
</dbReference>
<dbReference type="RefSeq" id="XP_022649930.1">
    <property type="nucleotide sequence ID" value="XM_022794195.1"/>
</dbReference>
<feature type="domain" description="DUF7044" evidence="4">
    <location>
        <begin position="50"/>
        <end position="119"/>
    </location>
</feature>
<accession>A0A7M7JC81</accession>
<dbReference type="AlphaFoldDB" id="A0A7M7JC81"/>
<evidence type="ECO:0000313" key="5">
    <source>
        <dbReference type="EnsemblMetazoa" id="XP_022649930"/>
    </source>
</evidence>
<proteinExistence type="predicted"/>
<feature type="domain" description="DUF7043" evidence="3">
    <location>
        <begin position="289"/>
        <end position="394"/>
    </location>
</feature>
<dbReference type="GO" id="GO:0061909">
    <property type="term" value="P:autophagosome-lysosome fusion"/>
    <property type="evidence" value="ECO:0007669"/>
    <property type="project" value="TreeGrafter"/>
</dbReference>
<dbReference type="KEGG" id="vde:111245610"/>
<dbReference type="Pfam" id="PF23071">
    <property type="entry name" value="DUF7044"/>
    <property type="match status" value="1"/>
</dbReference>
<dbReference type="OrthoDB" id="9979716at2759"/>
<feature type="region of interest" description="Disordered" evidence="1">
    <location>
        <begin position="535"/>
        <end position="555"/>
    </location>
</feature>
<keyword evidence="6" id="KW-1185">Reference proteome</keyword>
<evidence type="ECO:0000259" key="3">
    <source>
        <dbReference type="Pfam" id="PF23070"/>
    </source>
</evidence>
<sequence>MVFLQLTAVTTTATITGLASGLSSRHRTRMGSLLILLALIWPLEGLVWASCEFPESMRGEWFQKSYQDPIIITRNALSKHGQCRERRHDKFLLYNSRENTYSFVVITQKHPNVMQYKETPSPLRGNWTLDQAYAELSGDTPLYSVFRIDGEPVPCPFRDTFLFSYNRGNGNCSNPPSVSDSCTDKGRVLFKFKACYDTHSESRKETLTCVGTWKEGSHHYLVGKMDHATAHSNEDRFRCFIYEELRRNGGQVGGYNVAISGDATCDGVQAPNEGSTTLVLSRSPRPKKTFPSWMYAEAHHWRTLNRSRSFEISRENSSLVIQSGSWIEQRWTCEEVYDIGENQAKIVVHAIEGCDSGYICLMVYRRAANVLELQMGKRTPRNEDACLQAYFDSSDEDYVTLLAEPPGLGEAPLRGKFTLVGVSGALFAELLRAPSSQWASGDQQMEAALQDPDRTLGSVAAREQGIDQGELQCSEQMALYSACEDNVSRFEVRAECAPEGGQRKTYGKEMAVQATWELSDDHGSTTYLVVSHRDQRDTQQQQPLLPQHQHHLSASHQHLQATLEQPPAVVAAAAATEQRFCLALTDDRRKLYLLGESTCSRRRVAIPSKLDLYREAECPPPGASGLPNSSTPSALTVLSVATCTAWLAARRIADFGNNNSHHRSNSRKRPSRIKKTTTMAARLSATLTLPQIALLSARKQSWKDTLNGAAIDELL</sequence>
<dbReference type="InterPro" id="IPR055471">
    <property type="entry name" value="DUF7043"/>
</dbReference>
<dbReference type="GeneID" id="111245610"/>
<name>A0A7M7JC81_VARDE</name>
<dbReference type="InterPro" id="IPR055472">
    <property type="entry name" value="DUF7044"/>
</dbReference>
<feature type="domain" description="DUF7042" evidence="2">
    <location>
        <begin position="151"/>
        <end position="281"/>
    </location>
</feature>
<evidence type="ECO:0000313" key="6">
    <source>
        <dbReference type="Proteomes" id="UP000594260"/>
    </source>
</evidence>
<protein>
    <submittedName>
        <fullName evidence="5">Uncharacterized protein</fullName>
    </submittedName>
</protein>
<dbReference type="EnsemblMetazoa" id="XM_022794195">
    <property type="protein sequence ID" value="XP_022649930"/>
    <property type="gene ID" value="LOC111245610"/>
</dbReference>
<evidence type="ECO:0000259" key="2">
    <source>
        <dbReference type="Pfam" id="PF23069"/>
    </source>
</evidence>
<dbReference type="PANTHER" id="PTHR22255:SF9">
    <property type="entry name" value="LP06548P"/>
    <property type="match status" value="1"/>
</dbReference>
<dbReference type="PANTHER" id="PTHR22255">
    <property type="entry name" value="LP06548P"/>
    <property type="match status" value="1"/>
</dbReference>
<organism evidence="5 6">
    <name type="scientific">Varroa destructor</name>
    <name type="common">Honeybee mite</name>
    <dbReference type="NCBI Taxonomy" id="109461"/>
    <lineage>
        <taxon>Eukaryota</taxon>
        <taxon>Metazoa</taxon>
        <taxon>Ecdysozoa</taxon>
        <taxon>Arthropoda</taxon>
        <taxon>Chelicerata</taxon>
        <taxon>Arachnida</taxon>
        <taxon>Acari</taxon>
        <taxon>Parasitiformes</taxon>
        <taxon>Mesostigmata</taxon>
        <taxon>Gamasina</taxon>
        <taxon>Dermanyssoidea</taxon>
        <taxon>Varroidae</taxon>
        <taxon>Varroa</taxon>
    </lineage>
</organism>
<dbReference type="Pfam" id="PF23069">
    <property type="entry name" value="DUF7042"/>
    <property type="match status" value="1"/>
</dbReference>